<accession>A0ABP1PS04</accession>
<gene>
    <name evidence="2" type="ORF">ODALV1_LOCUS3102</name>
</gene>
<organism evidence="2 3">
    <name type="scientific">Orchesella dallaii</name>
    <dbReference type="NCBI Taxonomy" id="48710"/>
    <lineage>
        <taxon>Eukaryota</taxon>
        <taxon>Metazoa</taxon>
        <taxon>Ecdysozoa</taxon>
        <taxon>Arthropoda</taxon>
        <taxon>Hexapoda</taxon>
        <taxon>Collembola</taxon>
        <taxon>Entomobryomorpha</taxon>
        <taxon>Entomobryoidea</taxon>
        <taxon>Orchesellidae</taxon>
        <taxon>Orchesellinae</taxon>
        <taxon>Orchesella</taxon>
    </lineage>
</organism>
<reference evidence="2 3" key="1">
    <citation type="submission" date="2024-08" db="EMBL/GenBank/DDBJ databases">
        <authorList>
            <person name="Cucini C."/>
            <person name="Frati F."/>
        </authorList>
    </citation>
    <scope>NUCLEOTIDE SEQUENCE [LARGE SCALE GENOMIC DNA]</scope>
</reference>
<comment type="caution">
    <text evidence="2">The sequence shown here is derived from an EMBL/GenBank/DDBJ whole genome shotgun (WGS) entry which is preliminary data.</text>
</comment>
<keyword evidence="3" id="KW-1185">Reference proteome</keyword>
<evidence type="ECO:0000313" key="2">
    <source>
        <dbReference type="EMBL" id="CAL8075210.1"/>
    </source>
</evidence>
<evidence type="ECO:0000256" key="1">
    <source>
        <dbReference type="SAM" id="MobiDB-lite"/>
    </source>
</evidence>
<feature type="compositionally biased region" description="Polar residues" evidence="1">
    <location>
        <begin position="1022"/>
        <end position="1043"/>
    </location>
</feature>
<evidence type="ECO:0000313" key="3">
    <source>
        <dbReference type="Proteomes" id="UP001642540"/>
    </source>
</evidence>
<dbReference type="SUPFAM" id="SSF50249">
    <property type="entry name" value="Nucleic acid-binding proteins"/>
    <property type="match status" value="1"/>
</dbReference>
<dbReference type="InterPro" id="IPR012340">
    <property type="entry name" value="NA-bd_OB-fold"/>
</dbReference>
<feature type="region of interest" description="Disordered" evidence="1">
    <location>
        <begin position="993"/>
        <end position="1093"/>
    </location>
</feature>
<dbReference type="EMBL" id="CAXLJM020000007">
    <property type="protein sequence ID" value="CAL8075210.1"/>
    <property type="molecule type" value="Genomic_DNA"/>
</dbReference>
<sequence>MPTEPLTTTVASAPTPASPVAGPSRVTYQKRADSKDIPSDDSDTGGSQSPSFKKRFRKRKYIPVPRNLMSMVKKYKSEIVASTPVSQNGSRRTTRDMDGIEIASTSSMCPSPVQEQCSEEDKCSETSQGAVILPSLRNSRFMSNNLLLEVRRWSTVPLDNDANSAVQLRNEFDNSNSRNSGDCSVDNETKCVLYSLWNPSLDFCLKCDNGKLLMEAQQFRQLITESIAHVTPLPDLYKDHNDFEVIYVEGAEVDEENETWKVYGKWCYSNDETSGSNAEINPTPSVIGKILSSMLSASDLLILIKSTSDSHSACFTEKYSCLIHITSKDYKKMCNPLPNHLNLDCMSPMVQSEQNEVQERYGSYIVEKYVVLHDVPEFERNGPLPIEMPTCNGAINATRKDYVKSSSNNNMNGVNTHTSTNNELSLDIDKNRDDRIQEPSVSPTVNRDSELVEVIEESDEDSEQSLAVPVIPRRPSNFSLEYWINEGLFMPGALRPTVKKPDSTKSCYQYHKLMELAVMLNNSVEEDYRNKKIPTMMVAQHCHAYGVVVEVVQEHRHPHSYFFRISDETMESVLVRLHSNEKAIIGPQMEVGHIIRLHRLTVQMEWDAGVSENAMVLSTSAHHNYVIFKETDKKYSFSYETCANAITIGDYDRLRVGELQVFKSNRTNQTLANEVSSKEGARHTSTIKDIDSAISDALKKSDLSHAVAGSQDLNSQTSTTGVCTSELVSPMNSELGNSLECSQNGHGLQDPVRIERVRSPSEDSFSSALSALSVTEAEIDNRQTSPSCIDGGMVINHDAQQRPICLSANMNFDNPLNPSTTSATEAQNLHLDFTLFKNLRKTDQKLNLLCQIVTLGATSNNNVWHLFIKDLEHTLPSDEFNQPALDSYRGDGVLELNIINAKSLVDRNIVSSLYNDQGTDDFYMIEDVKIKGDEPPYCLEIDGKTCNIKRYNHLMQYLHLEDSFSESRPCETESEILDSLENNLLCEDDITRNSHNESQNQPGPSSHCDAPTSKPSPARRNLGTTGRTSPPSSQSSAYVTAPQTPSPKPATAAEVFGDNQRRTVSRKLEVWTGKSKGKRKPREHYQPEESFDC</sequence>
<feature type="region of interest" description="Disordered" evidence="1">
    <location>
        <begin position="407"/>
        <end position="445"/>
    </location>
</feature>
<protein>
    <submittedName>
        <fullName evidence="2">Uncharacterized protein</fullName>
    </submittedName>
</protein>
<feature type="compositionally biased region" description="Basic and acidic residues" evidence="1">
    <location>
        <begin position="427"/>
        <end position="437"/>
    </location>
</feature>
<feature type="compositionally biased region" description="Polar residues" evidence="1">
    <location>
        <begin position="407"/>
        <end position="424"/>
    </location>
</feature>
<dbReference type="Proteomes" id="UP001642540">
    <property type="component" value="Unassembled WGS sequence"/>
</dbReference>
<name>A0ABP1PS04_9HEXA</name>
<feature type="region of interest" description="Disordered" evidence="1">
    <location>
        <begin position="1"/>
        <end position="59"/>
    </location>
</feature>
<dbReference type="Gene3D" id="2.40.50.140">
    <property type="entry name" value="Nucleic acid-binding proteins"/>
    <property type="match status" value="1"/>
</dbReference>
<proteinExistence type="predicted"/>
<feature type="compositionally biased region" description="Low complexity" evidence="1">
    <location>
        <begin position="7"/>
        <end position="24"/>
    </location>
</feature>